<keyword evidence="4" id="KW-0472">Membrane</keyword>
<evidence type="ECO:0000256" key="3">
    <source>
        <dbReference type="ARBA" id="ARBA00022989"/>
    </source>
</evidence>
<feature type="chain" id="PRO_5024304187" evidence="5">
    <location>
        <begin position="25"/>
        <end position="265"/>
    </location>
</feature>
<evidence type="ECO:0000256" key="4">
    <source>
        <dbReference type="ARBA" id="ARBA00023136"/>
    </source>
</evidence>
<accession>A0A5M3WLX7</accession>
<keyword evidence="5" id="KW-0732">Signal</keyword>
<dbReference type="Pfam" id="PF04228">
    <property type="entry name" value="Zn_peptidase"/>
    <property type="match status" value="1"/>
</dbReference>
<dbReference type="Proteomes" id="UP000331127">
    <property type="component" value="Unassembled WGS sequence"/>
</dbReference>
<proteinExistence type="predicted"/>
<keyword evidence="3" id="KW-1133">Transmembrane helix</keyword>
<name>A0A5M3WLX7_9ACTN</name>
<dbReference type="PANTHER" id="PTHR30168">
    <property type="entry name" value="PUTATIVE MEMBRANE PROTEIN YPFJ"/>
    <property type="match status" value="1"/>
</dbReference>
<gene>
    <name evidence="6" type="ORF">Amac_008930</name>
</gene>
<protein>
    <submittedName>
        <fullName evidence="6">Peptidase</fullName>
    </submittedName>
</protein>
<dbReference type="InterPro" id="IPR007343">
    <property type="entry name" value="Uncharacterised_pept_Zn_put"/>
</dbReference>
<dbReference type="PANTHER" id="PTHR30168:SF0">
    <property type="entry name" value="INNER MEMBRANE PROTEIN"/>
    <property type="match status" value="1"/>
</dbReference>
<reference evidence="6 7" key="1">
    <citation type="submission" date="2019-10" db="EMBL/GenBank/DDBJ databases">
        <title>Whole genome shotgun sequence of Acrocarpospora macrocephala NBRC 16266.</title>
        <authorList>
            <person name="Ichikawa N."/>
            <person name="Kimura A."/>
            <person name="Kitahashi Y."/>
            <person name="Komaki H."/>
            <person name="Oguchi A."/>
        </authorList>
    </citation>
    <scope>NUCLEOTIDE SEQUENCE [LARGE SCALE GENOMIC DNA]</scope>
    <source>
        <strain evidence="6 7">NBRC 16266</strain>
    </source>
</reference>
<dbReference type="RefSeq" id="WP_155353017.1">
    <property type="nucleotide sequence ID" value="NZ_BAAAHL010000012.1"/>
</dbReference>
<dbReference type="AlphaFoldDB" id="A0A5M3WLX7"/>
<dbReference type="EMBL" id="BLAE01000006">
    <property type="protein sequence ID" value="GES07298.1"/>
    <property type="molecule type" value="Genomic_DNA"/>
</dbReference>
<keyword evidence="2" id="KW-0812">Transmembrane</keyword>
<evidence type="ECO:0000256" key="5">
    <source>
        <dbReference type="SAM" id="SignalP"/>
    </source>
</evidence>
<evidence type="ECO:0000256" key="1">
    <source>
        <dbReference type="ARBA" id="ARBA00004167"/>
    </source>
</evidence>
<evidence type="ECO:0000313" key="6">
    <source>
        <dbReference type="EMBL" id="GES07298.1"/>
    </source>
</evidence>
<sequence>MKKIHSIVLVTLSWLLLSGTAAHASSNGTAHARYPIKDSTLTDNDLYYTSELESSNCREKPIKRNNVASAKRYVTAILDCLNRSWGAHFEDRGLPFEKARVAFITKPRRYCGNSWGDAAAMYCDKENRFTVLLNKTALDDPFDLFLFDTTAHEYGHHIQNLMEITSAYEEHAFKNKSELYEQSRRHELQAECLAGVFIGSVWDSLSRNTGDWKEMLALDRQSGDEGSKIRSHGKGRNIAAWLDRGFKAVSPEACNTWAASSAKVA</sequence>
<organism evidence="6 7">
    <name type="scientific">Acrocarpospora macrocephala</name>
    <dbReference type="NCBI Taxonomy" id="150177"/>
    <lineage>
        <taxon>Bacteria</taxon>
        <taxon>Bacillati</taxon>
        <taxon>Actinomycetota</taxon>
        <taxon>Actinomycetes</taxon>
        <taxon>Streptosporangiales</taxon>
        <taxon>Streptosporangiaceae</taxon>
        <taxon>Acrocarpospora</taxon>
    </lineage>
</organism>
<dbReference type="OrthoDB" id="9774900at2"/>
<evidence type="ECO:0000256" key="2">
    <source>
        <dbReference type="ARBA" id="ARBA00022692"/>
    </source>
</evidence>
<evidence type="ECO:0000313" key="7">
    <source>
        <dbReference type="Proteomes" id="UP000331127"/>
    </source>
</evidence>
<comment type="subcellular location">
    <subcellularLocation>
        <location evidence="1">Membrane</location>
        <topology evidence="1">Single-pass membrane protein</topology>
    </subcellularLocation>
</comment>
<feature type="signal peptide" evidence="5">
    <location>
        <begin position="1"/>
        <end position="24"/>
    </location>
</feature>
<dbReference type="GO" id="GO:0016020">
    <property type="term" value="C:membrane"/>
    <property type="evidence" value="ECO:0007669"/>
    <property type="project" value="UniProtKB-SubCell"/>
</dbReference>
<keyword evidence="7" id="KW-1185">Reference proteome</keyword>
<comment type="caution">
    <text evidence="6">The sequence shown here is derived from an EMBL/GenBank/DDBJ whole genome shotgun (WGS) entry which is preliminary data.</text>
</comment>